<proteinExistence type="predicted"/>
<comment type="caution">
    <text evidence="1">The sequence shown here is derived from an EMBL/GenBank/DDBJ whole genome shotgun (WGS) entry which is preliminary data.</text>
</comment>
<dbReference type="AlphaFoldDB" id="A0A314KWV5"/>
<protein>
    <submittedName>
        <fullName evidence="1">Uncharacterized protein</fullName>
    </submittedName>
</protein>
<dbReference type="PANTHER" id="PTHR36264">
    <property type="entry name" value="SET DOMAIN-CONTAINING PROTEIN"/>
    <property type="match status" value="1"/>
</dbReference>
<keyword evidence="2" id="KW-1185">Reference proteome</keyword>
<evidence type="ECO:0000313" key="2">
    <source>
        <dbReference type="Proteomes" id="UP000187609"/>
    </source>
</evidence>
<evidence type="ECO:0000313" key="1">
    <source>
        <dbReference type="EMBL" id="OIT33732.1"/>
    </source>
</evidence>
<name>A0A314KWV5_NICAT</name>
<accession>A0A314KWV5</accession>
<dbReference type="PANTHER" id="PTHR36264:SF5">
    <property type="entry name" value="SET DOMAIN-CONTAINING PROTEIN"/>
    <property type="match status" value="1"/>
</dbReference>
<dbReference type="Proteomes" id="UP000187609">
    <property type="component" value="Unassembled WGS sequence"/>
</dbReference>
<dbReference type="Gramene" id="OIT33732">
    <property type="protein sequence ID" value="OIT33732"/>
    <property type="gene ID" value="A4A49_55350"/>
</dbReference>
<organism evidence="1 2">
    <name type="scientific">Nicotiana attenuata</name>
    <name type="common">Coyote tobacco</name>
    <dbReference type="NCBI Taxonomy" id="49451"/>
    <lineage>
        <taxon>Eukaryota</taxon>
        <taxon>Viridiplantae</taxon>
        <taxon>Streptophyta</taxon>
        <taxon>Embryophyta</taxon>
        <taxon>Tracheophyta</taxon>
        <taxon>Spermatophyta</taxon>
        <taxon>Magnoliopsida</taxon>
        <taxon>eudicotyledons</taxon>
        <taxon>Gunneridae</taxon>
        <taxon>Pentapetalae</taxon>
        <taxon>asterids</taxon>
        <taxon>lamiids</taxon>
        <taxon>Solanales</taxon>
        <taxon>Solanaceae</taxon>
        <taxon>Nicotianoideae</taxon>
        <taxon>Nicotianeae</taxon>
        <taxon>Nicotiana</taxon>
    </lineage>
</organism>
<reference evidence="1" key="1">
    <citation type="submission" date="2016-11" db="EMBL/GenBank/DDBJ databases">
        <title>The genome of Nicotiana attenuata.</title>
        <authorList>
            <person name="Xu S."/>
            <person name="Brockmoeller T."/>
            <person name="Gaquerel E."/>
            <person name="Navarro A."/>
            <person name="Kuhl H."/>
            <person name="Gase K."/>
            <person name="Ling Z."/>
            <person name="Zhou W."/>
            <person name="Kreitzer C."/>
            <person name="Stanke M."/>
            <person name="Tang H."/>
            <person name="Lyons E."/>
            <person name="Pandey P."/>
            <person name="Pandey S.P."/>
            <person name="Timmermann B."/>
            <person name="Baldwin I.T."/>
        </authorList>
    </citation>
    <scope>NUCLEOTIDE SEQUENCE [LARGE SCALE GENOMIC DNA]</scope>
    <source>
        <strain evidence="1">UT</strain>
    </source>
</reference>
<sequence length="102" mass="12188">MLQTSMNEDITSRRIMVSHDNMLNYVFRFWTYEMININYILLLGNKAAIWYVGDENQPVRYRNVTTFIEKGSSDEFYAHGWMDLERDWQVQSGDEVGLYCNK</sequence>
<gene>
    <name evidence="1" type="ORF">A4A49_55350</name>
</gene>
<dbReference type="EMBL" id="MJEQ01000832">
    <property type="protein sequence ID" value="OIT33732.1"/>
    <property type="molecule type" value="Genomic_DNA"/>
</dbReference>